<feature type="non-terminal residue" evidence="2">
    <location>
        <position position="1"/>
    </location>
</feature>
<feature type="compositionally biased region" description="Basic residues" evidence="1">
    <location>
        <begin position="14"/>
        <end position="23"/>
    </location>
</feature>
<keyword evidence="3" id="KW-1185">Reference proteome</keyword>
<organism evidence="2 3">
    <name type="scientific">Polarella glacialis</name>
    <name type="common">Dinoflagellate</name>
    <dbReference type="NCBI Taxonomy" id="89957"/>
    <lineage>
        <taxon>Eukaryota</taxon>
        <taxon>Sar</taxon>
        <taxon>Alveolata</taxon>
        <taxon>Dinophyceae</taxon>
        <taxon>Suessiales</taxon>
        <taxon>Suessiaceae</taxon>
        <taxon>Polarella</taxon>
    </lineage>
</organism>
<evidence type="ECO:0000313" key="2">
    <source>
        <dbReference type="EMBL" id="CAE8589527.1"/>
    </source>
</evidence>
<evidence type="ECO:0000313" key="3">
    <source>
        <dbReference type="Proteomes" id="UP000654075"/>
    </source>
</evidence>
<dbReference type="Proteomes" id="UP000654075">
    <property type="component" value="Unassembled WGS sequence"/>
</dbReference>
<sequence>ASSADGAQPDGVHPRRCARHAQRAPRQLAEPDAEVDAALRLRDSHLGRRLSTAQHALGGLRGSLHFPRALGHLLL</sequence>
<evidence type="ECO:0000256" key="1">
    <source>
        <dbReference type="SAM" id="MobiDB-lite"/>
    </source>
</evidence>
<gene>
    <name evidence="2" type="ORF">PGLA1383_LOCUS8283</name>
</gene>
<feature type="non-terminal residue" evidence="2">
    <location>
        <position position="75"/>
    </location>
</feature>
<reference evidence="2" key="1">
    <citation type="submission" date="2021-02" db="EMBL/GenBank/DDBJ databases">
        <authorList>
            <person name="Dougan E. K."/>
            <person name="Rhodes N."/>
            <person name="Thang M."/>
            <person name="Chan C."/>
        </authorList>
    </citation>
    <scope>NUCLEOTIDE SEQUENCE</scope>
</reference>
<feature type="region of interest" description="Disordered" evidence="1">
    <location>
        <begin position="1"/>
        <end position="32"/>
    </location>
</feature>
<proteinExistence type="predicted"/>
<comment type="caution">
    <text evidence="2">The sequence shown here is derived from an EMBL/GenBank/DDBJ whole genome shotgun (WGS) entry which is preliminary data.</text>
</comment>
<dbReference type="EMBL" id="CAJNNV010003742">
    <property type="protein sequence ID" value="CAE8589527.1"/>
    <property type="molecule type" value="Genomic_DNA"/>
</dbReference>
<protein>
    <submittedName>
        <fullName evidence="2">Uncharacterized protein</fullName>
    </submittedName>
</protein>
<dbReference type="AlphaFoldDB" id="A0A813DQV1"/>
<accession>A0A813DQV1</accession>
<name>A0A813DQV1_POLGL</name>